<dbReference type="InterPro" id="IPR018536">
    <property type="entry name" value="CpcS/CpeS"/>
</dbReference>
<comment type="function">
    <text evidence="3">Covalently attaches a chromophore to Cys residue(s) of phycobiliproteins.</text>
</comment>
<dbReference type="Gene3D" id="2.40.128.20">
    <property type="match status" value="1"/>
</dbReference>
<dbReference type="RefSeq" id="WP_017713605.1">
    <property type="nucleotide sequence ID" value="NZ_KB235941.1"/>
</dbReference>
<evidence type="ECO:0000313" key="5">
    <source>
        <dbReference type="Proteomes" id="UP000034681"/>
    </source>
</evidence>
<organism evidence="4 5">
    <name type="scientific">Prochlorothrix hollandica PCC 9006 = CALU 1027</name>
    <dbReference type="NCBI Taxonomy" id="317619"/>
    <lineage>
        <taxon>Bacteria</taxon>
        <taxon>Bacillati</taxon>
        <taxon>Cyanobacteriota</taxon>
        <taxon>Cyanophyceae</taxon>
        <taxon>Prochlorotrichales</taxon>
        <taxon>Prochlorotrichaceae</taxon>
        <taxon>Prochlorothrix</taxon>
    </lineage>
</organism>
<dbReference type="Proteomes" id="UP000034681">
    <property type="component" value="Unassembled WGS sequence"/>
</dbReference>
<keyword evidence="5" id="KW-1185">Reference proteome</keyword>
<dbReference type="OrthoDB" id="554080at2"/>
<dbReference type="HAMAP" id="MF_01459">
    <property type="entry name" value="Chrphore_lyase_CpxS"/>
    <property type="match status" value="1"/>
</dbReference>
<dbReference type="Pfam" id="PF09367">
    <property type="entry name" value="CpeS"/>
    <property type="match status" value="1"/>
</dbReference>
<sequence>MTIVQFMAHSSGKWVSHRTRYPLLAAESRTQSEKITLFQEHLPPTSALVVELCNKGNVDPQSALGGLLTRWDKATGRSAGSSLYVPLEPGTTLDPASIPSTLEQSQGDPFLWRVSGQGVNLGRYKQQNEGWVWITAQAGICTEERIWFPGENLRLRSSLSHHGDQTYGHVSFYSEILMGAAGTKP</sequence>
<dbReference type="EC" id="4.-.-.-" evidence="3"/>
<keyword evidence="2 3" id="KW-0456">Lyase</keyword>
<dbReference type="InterPro" id="IPR012674">
    <property type="entry name" value="Calycin"/>
</dbReference>
<gene>
    <name evidence="3" type="primary">cpcS</name>
    <name evidence="4" type="ORF">PROH_01165</name>
</gene>
<dbReference type="GO" id="GO:0016829">
    <property type="term" value="F:lyase activity"/>
    <property type="evidence" value="ECO:0007669"/>
    <property type="project" value="UniProtKB-KW"/>
</dbReference>
<evidence type="ECO:0000256" key="3">
    <source>
        <dbReference type="HAMAP-Rule" id="MF_01459"/>
    </source>
</evidence>
<protein>
    <recommendedName>
        <fullName evidence="3">Chromophore lyase CpcS/CpeS</fullName>
        <ecNumber evidence="3">4.-.-.-</ecNumber>
    </recommendedName>
</protein>
<dbReference type="AlphaFoldDB" id="A0A0M2PY04"/>
<comment type="similarity">
    <text evidence="1 3">Belongs to the CpcS/CpeS biliprotein lyase family.</text>
</comment>
<dbReference type="EMBL" id="AJTX02000002">
    <property type="protein sequence ID" value="KKJ01055.1"/>
    <property type="molecule type" value="Genomic_DNA"/>
</dbReference>
<name>A0A0M2PY04_PROHO</name>
<dbReference type="eggNOG" id="ENOG5032XG4">
    <property type="taxonomic scope" value="Bacteria"/>
</dbReference>
<evidence type="ECO:0000256" key="1">
    <source>
        <dbReference type="ARBA" id="ARBA00010681"/>
    </source>
</evidence>
<comment type="caution">
    <text evidence="4">The sequence shown here is derived from an EMBL/GenBank/DDBJ whole genome shotgun (WGS) entry which is preliminary data.</text>
</comment>
<accession>A0A0M2PY04</accession>
<evidence type="ECO:0000256" key="2">
    <source>
        <dbReference type="ARBA" id="ARBA00023239"/>
    </source>
</evidence>
<dbReference type="CDD" id="cd16339">
    <property type="entry name" value="CpcS"/>
    <property type="match status" value="1"/>
</dbReference>
<dbReference type="GO" id="GO:0017006">
    <property type="term" value="P:protein-tetrapyrrole linkage"/>
    <property type="evidence" value="ECO:0007669"/>
    <property type="project" value="UniProtKB-UniRule"/>
</dbReference>
<evidence type="ECO:0000313" key="4">
    <source>
        <dbReference type="EMBL" id="KKJ01055.1"/>
    </source>
</evidence>
<dbReference type="STRING" id="317619.GCA_000332315_03399"/>
<proteinExistence type="inferred from homology"/>
<reference evidence="4" key="1">
    <citation type="submission" date="2012-04" db="EMBL/GenBank/DDBJ databases">
        <authorList>
            <person name="Borisov I.G."/>
            <person name="Ivanikova N.V."/>
            <person name="Pinevich A.V."/>
        </authorList>
    </citation>
    <scope>NUCLEOTIDE SEQUENCE</scope>
    <source>
        <strain evidence="4">CALU 1027</strain>
    </source>
</reference>